<comment type="caution">
    <text evidence="2">The sequence shown here is derived from an EMBL/GenBank/DDBJ whole genome shotgun (WGS) entry which is preliminary data.</text>
</comment>
<accession>A0A5J4UMK5</accession>
<name>A0A5J4UMK5_9EUKA</name>
<dbReference type="Proteomes" id="UP000324800">
    <property type="component" value="Unassembled WGS sequence"/>
</dbReference>
<organism evidence="2 3">
    <name type="scientific">Streblomastix strix</name>
    <dbReference type="NCBI Taxonomy" id="222440"/>
    <lineage>
        <taxon>Eukaryota</taxon>
        <taxon>Metamonada</taxon>
        <taxon>Preaxostyla</taxon>
        <taxon>Oxymonadida</taxon>
        <taxon>Streblomastigidae</taxon>
        <taxon>Streblomastix</taxon>
    </lineage>
</organism>
<proteinExistence type="predicted"/>
<sequence length="543" mass="62241">TPVDDELNQIQKELPPPISSQFQQPLIPSLFANFTCRIFTLTFLRAQNSRDLIIFAGNKVFAAFVHSSIPPLPAQSTGKIPQLKSGHLQNQFALLALASLSRAAAKYEMITTLKKTVLLKKNKKQQQGDKKEYKYELDENEEEWQWEEQEEYNPYKYVMDRINKQFQIQTSSQDPSSTSSTLQDKKESKFNLIPLELPTSLYPHHPIAEGNPAVYNRLVIEKPDIAQLVDRLRVIVPGAELTSSLYVNPLEHTRLLLTLRCMLKVHQTFKYIAKRQPNLFLYIIASTGTIQARSQFAVHYAEQQPKKKVEKQPKNKSKIPSRIKSQEQQQITHPAPNVDIAVAREAWKTIYQLLIRHPESLKLLHSYRITKAFTTLSADDCPATVNPALRYLMKIFQAKYLAGVIVKKDGTPTLAAQSPNANQNGQNRKPWRRTTTVSVKISDPKLITLGKKQQIRINQLIRLTTRLDEQFVKRGLPQVLKKLFDVAITRHSPHLHLHAMLWEAFDSNASRFWPKMKEYNSQIGFNALDVLVKKHYIEVGVLS</sequence>
<dbReference type="EMBL" id="SNRW01014879">
    <property type="protein sequence ID" value="KAA6370985.1"/>
    <property type="molecule type" value="Genomic_DNA"/>
</dbReference>
<feature type="non-terminal residue" evidence="2">
    <location>
        <position position="1"/>
    </location>
</feature>
<reference evidence="2 3" key="1">
    <citation type="submission" date="2019-03" db="EMBL/GenBank/DDBJ databases">
        <title>Single cell metagenomics reveals metabolic interactions within the superorganism composed of flagellate Streblomastix strix and complex community of Bacteroidetes bacteria on its surface.</title>
        <authorList>
            <person name="Treitli S.C."/>
            <person name="Kolisko M."/>
            <person name="Husnik F."/>
            <person name="Keeling P."/>
            <person name="Hampl V."/>
        </authorList>
    </citation>
    <scope>NUCLEOTIDE SEQUENCE [LARGE SCALE GENOMIC DNA]</scope>
    <source>
        <strain evidence="2">ST1C</strain>
    </source>
</reference>
<feature type="region of interest" description="Disordered" evidence="1">
    <location>
        <begin position="303"/>
        <end position="330"/>
    </location>
</feature>
<gene>
    <name evidence="2" type="ORF">EZS28_033487</name>
</gene>
<protein>
    <submittedName>
        <fullName evidence="2">Uncharacterized protein</fullName>
    </submittedName>
</protein>
<evidence type="ECO:0000313" key="2">
    <source>
        <dbReference type="EMBL" id="KAA6370985.1"/>
    </source>
</evidence>
<feature type="compositionally biased region" description="Basic and acidic residues" evidence="1">
    <location>
        <begin position="304"/>
        <end position="313"/>
    </location>
</feature>
<evidence type="ECO:0000256" key="1">
    <source>
        <dbReference type="SAM" id="MobiDB-lite"/>
    </source>
</evidence>
<dbReference type="AlphaFoldDB" id="A0A5J4UMK5"/>
<evidence type="ECO:0000313" key="3">
    <source>
        <dbReference type="Proteomes" id="UP000324800"/>
    </source>
</evidence>